<comment type="caution">
    <text evidence="2">The sequence shown here is derived from an EMBL/GenBank/DDBJ whole genome shotgun (WGS) entry which is preliminary data.</text>
</comment>
<evidence type="ECO:0000313" key="3">
    <source>
        <dbReference type="Proteomes" id="UP000596902"/>
    </source>
</evidence>
<feature type="region of interest" description="Disordered" evidence="1">
    <location>
        <begin position="342"/>
        <end position="384"/>
    </location>
</feature>
<gene>
    <name evidence="2" type="ORF">GT037_007133</name>
</gene>
<feature type="compositionally biased region" description="Basic and acidic residues" evidence="1">
    <location>
        <begin position="362"/>
        <end position="374"/>
    </location>
</feature>
<dbReference type="Proteomes" id="UP000596902">
    <property type="component" value="Unassembled WGS sequence"/>
</dbReference>
<protein>
    <submittedName>
        <fullName evidence="2">Uncharacterized protein</fullName>
    </submittedName>
</protein>
<dbReference type="AlphaFoldDB" id="A0A8H7B0Z7"/>
<sequence>HSLDPCAMMCTVCVYIMYEFVSSPVMLAHANMNQFNNTPFFSSLSGSSLGSRLTTSLVLCIRTSVPQYKKSDLGLALYPSPHQGYRATFHLFLGIRSTTYIVYTMPYDRDVVVDCIKRHYDLLVRIAYLDPDVILHPPPGGWGDEQLAVDTLKERKRSEKVIDLLRHMPYLSKNKDTVGKYEVYIETDACTYLRNHGWFKDEYRNPYGLMMPWNSEQDSPAGFIPLSMGNIATVWMIDTDEGIIWPMGSFIVNNDAPEDQPWRVSAKPRDIQEYFDELYTEIETLVTVPVPKTKSDWRWYHEILSCREKDGPQVQRLLKEHGWPEAFRKEEYLKALEEERYDAKRNEEKKREEKDRRRKTKHEIAVGKTYDLRSKSGKGGSTAS</sequence>
<keyword evidence="3" id="KW-1185">Reference proteome</keyword>
<reference evidence="2" key="1">
    <citation type="submission" date="2020-01" db="EMBL/GenBank/DDBJ databases">
        <authorList>
            <person name="Feng Z.H.Z."/>
        </authorList>
    </citation>
    <scope>NUCLEOTIDE SEQUENCE</scope>
    <source>
        <strain evidence="2">CBS107.38</strain>
    </source>
</reference>
<proteinExistence type="predicted"/>
<feature type="compositionally biased region" description="Basic and acidic residues" evidence="1">
    <location>
        <begin position="342"/>
        <end position="355"/>
    </location>
</feature>
<feature type="non-terminal residue" evidence="2">
    <location>
        <position position="1"/>
    </location>
</feature>
<evidence type="ECO:0000256" key="1">
    <source>
        <dbReference type="SAM" id="MobiDB-lite"/>
    </source>
</evidence>
<dbReference type="GeneID" id="62205358"/>
<name>A0A8H7B0Z7_9PLEO</name>
<dbReference type="EMBL" id="JAAABM010000010">
    <property type="protein sequence ID" value="KAF7674373.1"/>
    <property type="molecule type" value="Genomic_DNA"/>
</dbReference>
<evidence type="ECO:0000313" key="2">
    <source>
        <dbReference type="EMBL" id="KAF7674373.1"/>
    </source>
</evidence>
<accession>A0A8H7B0Z7</accession>
<reference evidence="2" key="2">
    <citation type="submission" date="2020-08" db="EMBL/GenBank/DDBJ databases">
        <title>Draft Genome Sequence of Cumin Blight Pathogen Alternaria burnsii.</title>
        <authorList>
            <person name="Feng Z."/>
        </authorList>
    </citation>
    <scope>NUCLEOTIDE SEQUENCE</scope>
    <source>
        <strain evidence="2">CBS107.38</strain>
    </source>
</reference>
<organism evidence="2 3">
    <name type="scientific">Alternaria burnsii</name>
    <dbReference type="NCBI Taxonomy" id="1187904"/>
    <lineage>
        <taxon>Eukaryota</taxon>
        <taxon>Fungi</taxon>
        <taxon>Dikarya</taxon>
        <taxon>Ascomycota</taxon>
        <taxon>Pezizomycotina</taxon>
        <taxon>Dothideomycetes</taxon>
        <taxon>Pleosporomycetidae</taxon>
        <taxon>Pleosporales</taxon>
        <taxon>Pleosporineae</taxon>
        <taxon>Pleosporaceae</taxon>
        <taxon>Alternaria</taxon>
        <taxon>Alternaria sect. Alternaria</taxon>
    </lineage>
</organism>
<dbReference type="RefSeq" id="XP_038784668.1">
    <property type="nucleotide sequence ID" value="XM_038932180.1"/>
</dbReference>